<keyword evidence="1 3" id="KW-0597">Phosphoprotein</keyword>
<dbReference type="InterPro" id="IPR011006">
    <property type="entry name" value="CheY-like_superfamily"/>
</dbReference>
<evidence type="ECO:0000259" key="4">
    <source>
        <dbReference type="PROSITE" id="PS50110"/>
    </source>
</evidence>
<evidence type="ECO:0000313" key="6">
    <source>
        <dbReference type="Proteomes" id="UP000243376"/>
    </source>
</evidence>
<name>A0A2J6WZH6_9CHLR</name>
<dbReference type="GO" id="GO:0016301">
    <property type="term" value="F:kinase activity"/>
    <property type="evidence" value="ECO:0007669"/>
    <property type="project" value="UniProtKB-KW"/>
</dbReference>
<keyword evidence="2" id="KW-0902">Two-component regulatory system</keyword>
<reference evidence="5 6" key="1">
    <citation type="submission" date="2018-01" db="EMBL/GenBank/DDBJ databases">
        <title>Metagenomic assembled genomes from two thermal pools in the Uzon Caldera, Kamchatka, Russia.</title>
        <authorList>
            <person name="Wilkins L."/>
            <person name="Ettinger C."/>
        </authorList>
    </citation>
    <scope>NUCLEOTIDE SEQUENCE [LARGE SCALE GENOMIC DNA]</scope>
    <source>
        <strain evidence="5">ZAV-02</strain>
    </source>
</reference>
<keyword evidence="5" id="KW-0418">Kinase</keyword>
<proteinExistence type="predicted"/>
<dbReference type="GO" id="GO:0000160">
    <property type="term" value="P:phosphorelay signal transduction system"/>
    <property type="evidence" value="ECO:0007669"/>
    <property type="project" value="UniProtKB-KW"/>
</dbReference>
<dbReference type="PANTHER" id="PTHR45339">
    <property type="entry name" value="HYBRID SIGNAL TRANSDUCTION HISTIDINE KINASE J"/>
    <property type="match status" value="1"/>
</dbReference>
<dbReference type="Gene3D" id="3.40.50.2300">
    <property type="match status" value="1"/>
</dbReference>
<comment type="caution">
    <text evidence="5">The sequence shown here is derived from an EMBL/GenBank/DDBJ whole genome shotgun (WGS) entry which is preliminary data.</text>
</comment>
<dbReference type="CDD" id="cd17546">
    <property type="entry name" value="REC_hyHK_CKI1_RcsC-like"/>
    <property type="match status" value="1"/>
</dbReference>
<organism evidence="5 6">
    <name type="scientific">Chloroflexus aggregans</name>
    <dbReference type="NCBI Taxonomy" id="152260"/>
    <lineage>
        <taxon>Bacteria</taxon>
        <taxon>Bacillati</taxon>
        <taxon>Chloroflexota</taxon>
        <taxon>Chloroflexia</taxon>
        <taxon>Chloroflexales</taxon>
        <taxon>Chloroflexineae</taxon>
        <taxon>Chloroflexaceae</taxon>
        <taxon>Chloroflexus</taxon>
    </lineage>
</organism>
<dbReference type="PROSITE" id="PS50110">
    <property type="entry name" value="RESPONSE_REGULATORY"/>
    <property type="match status" value="1"/>
</dbReference>
<feature type="non-terminal residue" evidence="5">
    <location>
        <position position="1"/>
    </location>
</feature>
<dbReference type="SMART" id="SM00448">
    <property type="entry name" value="REC"/>
    <property type="match status" value="1"/>
</dbReference>
<evidence type="ECO:0000256" key="2">
    <source>
        <dbReference type="ARBA" id="ARBA00023012"/>
    </source>
</evidence>
<dbReference type="InterPro" id="IPR001789">
    <property type="entry name" value="Sig_transdc_resp-reg_receiver"/>
</dbReference>
<accession>A0A2J6WZH6</accession>
<evidence type="ECO:0000256" key="1">
    <source>
        <dbReference type="ARBA" id="ARBA00022553"/>
    </source>
</evidence>
<evidence type="ECO:0000256" key="3">
    <source>
        <dbReference type="PROSITE-ProRule" id="PRU00169"/>
    </source>
</evidence>
<evidence type="ECO:0000313" key="5">
    <source>
        <dbReference type="EMBL" id="PMP76828.1"/>
    </source>
</evidence>
<dbReference type="AlphaFoldDB" id="A0A2J6WZH6"/>
<dbReference type="Pfam" id="PF00072">
    <property type="entry name" value="Response_reg"/>
    <property type="match status" value="1"/>
</dbReference>
<gene>
    <name evidence="5" type="ORF">C0184_12580</name>
</gene>
<dbReference type="Proteomes" id="UP000243376">
    <property type="component" value="Unassembled WGS sequence"/>
</dbReference>
<feature type="modified residue" description="4-aspartylphosphate" evidence="3">
    <location>
        <position position="27"/>
    </location>
</feature>
<keyword evidence="5" id="KW-0808">Transferase</keyword>
<protein>
    <submittedName>
        <fullName evidence="5">Hybrid sensor histidine kinase/response regulator</fullName>
    </submittedName>
</protein>
<feature type="domain" description="Response regulatory" evidence="4">
    <location>
        <begin position="1"/>
        <end position="98"/>
    </location>
</feature>
<dbReference type="PANTHER" id="PTHR45339:SF1">
    <property type="entry name" value="HYBRID SIGNAL TRANSDUCTION HISTIDINE KINASE J"/>
    <property type="match status" value="1"/>
</dbReference>
<dbReference type="EMBL" id="PNIQ01000840">
    <property type="protein sequence ID" value="PMP76828.1"/>
    <property type="molecule type" value="Genomic_DNA"/>
</dbReference>
<dbReference type="SUPFAM" id="SSF52172">
    <property type="entry name" value="CheY-like"/>
    <property type="match status" value="1"/>
</dbReference>
<sequence>FAVQSVADGQAAIEIWRSWQPHIIWIDIRMPKLDGFTVTRRIREMCAHEPGMMRPFIVALSAHVLEDTAKLVADAGCDHFIAKPFREDDVVHTIEQLLHVEFEYAVPISNQLPTTIVTDNGYHPEWCKALQQAAQEANFRRLQELVQCIERERPADATLLRQWIETFDYQSVLAWIDNVTTSQAVNPIG</sequence>